<evidence type="ECO:0000259" key="1">
    <source>
        <dbReference type="SMART" id="SM01126"/>
    </source>
</evidence>
<dbReference type="EMBL" id="MFBT01000038">
    <property type="protein sequence ID" value="OGD98355.1"/>
    <property type="molecule type" value="Genomic_DNA"/>
</dbReference>
<dbReference type="InterPro" id="IPR024445">
    <property type="entry name" value="Tnp_ISXO2-like"/>
</dbReference>
<proteinExistence type="predicted"/>
<evidence type="ECO:0000313" key="2">
    <source>
        <dbReference type="EMBL" id="OGD98355.1"/>
    </source>
</evidence>
<name>A0A1F5H2S3_9BACT</name>
<gene>
    <name evidence="2" type="ORF">A3B54_00685</name>
</gene>
<dbReference type="Proteomes" id="UP000177039">
    <property type="component" value="Unassembled WGS sequence"/>
</dbReference>
<dbReference type="InterPro" id="IPR053164">
    <property type="entry name" value="IS1016-like_transposase"/>
</dbReference>
<dbReference type="NCBIfam" id="NF033547">
    <property type="entry name" value="transpos_IS1595"/>
    <property type="match status" value="1"/>
</dbReference>
<feature type="domain" description="ISXO2-like transposase" evidence="1">
    <location>
        <begin position="132"/>
        <end position="274"/>
    </location>
</feature>
<accession>A0A1F5H2S3</accession>
<comment type="caution">
    <text evidence="2">The sequence shown here is derived from an EMBL/GenBank/DDBJ whole genome shotgun (WGS) entry which is preliminary data.</text>
</comment>
<reference evidence="2 3" key="1">
    <citation type="journal article" date="2016" name="Nat. Commun.">
        <title>Thousands of microbial genomes shed light on interconnected biogeochemical processes in an aquifer system.</title>
        <authorList>
            <person name="Anantharaman K."/>
            <person name="Brown C.T."/>
            <person name="Hug L.A."/>
            <person name="Sharon I."/>
            <person name="Castelle C.J."/>
            <person name="Probst A.J."/>
            <person name="Thomas B.C."/>
            <person name="Singh A."/>
            <person name="Wilkins M.J."/>
            <person name="Karaoz U."/>
            <person name="Brodie E.L."/>
            <person name="Williams K.H."/>
            <person name="Hubbard S.S."/>
            <person name="Banfield J.F."/>
        </authorList>
    </citation>
    <scope>NUCLEOTIDE SEQUENCE [LARGE SCALE GENOMIC DNA]</scope>
</reference>
<protein>
    <recommendedName>
        <fullName evidence="1">ISXO2-like transposase domain-containing protein</fullName>
    </recommendedName>
</protein>
<sequence length="296" mass="34446">MKNQFSLATFLRKYKDDESCLAEIFKIKYPKGAKCQNKKCKYFEQISNFYKIKGRMVYQCSCGYQIAPLAGTIFEKTTTPLQYWFYAMFVMSNTRSGVSAKQLQRELAVSYKTAWRMFKQIRMLMAEPKDGLLDGIVEVDETFVGGKTSNRKNKYGIGSTDKEIVMGMLKRGGKVYLKHIPNTGKWTLLQQIKENVDPTARVFTDEFAGYYHLPKFGYYHESVNHRLESVRGEVHTQGIENFWSHFKRGVTGVYRVVSKKYLQAYVDEYGFRFNHRNEPMFEVLLGQINGVRVLKT</sequence>
<dbReference type="Pfam" id="PF12762">
    <property type="entry name" value="DDE_Tnp_IS1595"/>
    <property type="match status" value="1"/>
</dbReference>
<dbReference type="AlphaFoldDB" id="A0A1F5H2S3"/>
<dbReference type="PANTHER" id="PTHR47163">
    <property type="entry name" value="DDE_TNP_IS1595 DOMAIN-CONTAINING PROTEIN"/>
    <property type="match status" value="1"/>
</dbReference>
<evidence type="ECO:0000313" key="3">
    <source>
        <dbReference type="Proteomes" id="UP000177039"/>
    </source>
</evidence>
<organism evidence="2 3">
    <name type="scientific">Candidatus Curtissbacteria bacterium RIFCSPLOWO2_01_FULL_42_50</name>
    <dbReference type="NCBI Taxonomy" id="1797730"/>
    <lineage>
        <taxon>Bacteria</taxon>
        <taxon>Candidatus Curtissiibacteriota</taxon>
    </lineage>
</organism>
<dbReference type="PANTHER" id="PTHR47163:SF2">
    <property type="entry name" value="SI:DKEY-17M8.2"/>
    <property type="match status" value="1"/>
</dbReference>
<dbReference type="SMART" id="SM01126">
    <property type="entry name" value="DDE_Tnp_IS1595"/>
    <property type="match status" value="1"/>
</dbReference>